<organism evidence="4 5">
    <name type="scientific">Thlaspi arvense</name>
    <name type="common">Field penny-cress</name>
    <dbReference type="NCBI Taxonomy" id="13288"/>
    <lineage>
        <taxon>Eukaryota</taxon>
        <taxon>Viridiplantae</taxon>
        <taxon>Streptophyta</taxon>
        <taxon>Embryophyta</taxon>
        <taxon>Tracheophyta</taxon>
        <taxon>Spermatophyta</taxon>
        <taxon>Magnoliopsida</taxon>
        <taxon>eudicotyledons</taxon>
        <taxon>Gunneridae</taxon>
        <taxon>Pentapetalae</taxon>
        <taxon>rosids</taxon>
        <taxon>malvids</taxon>
        <taxon>Brassicales</taxon>
        <taxon>Brassicaceae</taxon>
        <taxon>Thlaspideae</taxon>
        <taxon>Thlaspi</taxon>
    </lineage>
</organism>
<dbReference type="InterPro" id="IPR000209">
    <property type="entry name" value="Peptidase_S8/S53_dom"/>
</dbReference>
<dbReference type="Proteomes" id="UP000836841">
    <property type="component" value="Chromosome 7"/>
</dbReference>
<dbReference type="SUPFAM" id="SSF52743">
    <property type="entry name" value="Subtilisin-like"/>
    <property type="match status" value="1"/>
</dbReference>
<protein>
    <recommendedName>
        <fullName evidence="3">Peptidase S8/S53 domain-containing protein</fullName>
    </recommendedName>
</protein>
<evidence type="ECO:0000313" key="5">
    <source>
        <dbReference type="Proteomes" id="UP000836841"/>
    </source>
</evidence>
<comment type="similarity">
    <text evidence="1">Belongs to the peptidase S8 family.</text>
</comment>
<proteinExistence type="inferred from homology"/>
<feature type="domain" description="Peptidase S8/S53" evidence="3">
    <location>
        <begin position="275"/>
        <end position="326"/>
    </location>
</feature>
<evidence type="ECO:0000256" key="1">
    <source>
        <dbReference type="ARBA" id="ARBA00011073"/>
    </source>
</evidence>
<reference evidence="4 5" key="1">
    <citation type="submission" date="2022-03" db="EMBL/GenBank/DDBJ databases">
        <authorList>
            <person name="Nunn A."/>
            <person name="Chopra R."/>
            <person name="Nunn A."/>
            <person name="Contreras Garrido A."/>
        </authorList>
    </citation>
    <scope>NUCLEOTIDE SEQUENCE [LARGE SCALE GENOMIC DNA]</scope>
</reference>
<dbReference type="AlphaFoldDB" id="A0AAU9T059"/>
<gene>
    <name evidence="4" type="ORF">TAV2_LOCUS25201</name>
</gene>
<evidence type="ECO:0000256" key="2">
    <source>
        <dbReference type="ARBA" id="ARBA00022729"/>
    </source>
</evidence>
<keyword evidence="2" id="KW-0732">Signal</keyword>
<accession>A0AAU9T059</accession>
<evidence type="ECO:0000313" key="4">
    <source>
        <dbReference type="EMBL" id="CAH2077505.1"/>
    </source>
</evidence>
<sequence length="330" mass="36335">TAVTFSITHNCSSQSFHQTMPRKSLKVGVVLVADNVHVLATVATRAVHVRRWIKSRRFVIRVAMEKRRKLSLGCVAYWRVNESQAHTVASPPFPPKKQSVSPECAGPNEEAQVSQARFSTSQGGEDKVPGVNATWQKPNFLMATSPTTPSLWQPLKRTASYIKSKIIICFVLDLFWYFGGTISSFNNYFVSAAGFALVVENVSPGTKFDHVPSCFPGTLITDVSKSMDLTDYYNYKVTTSRDWMGRVKSFKAEGSIGDGLEPILKWLCSLICSAWSENGTDEANYIREGFALISGTRMAAPYIAGIAALVKQKHPPAAIKSALMTTPVLE</sequence>
<dbReference type="EMBL" id="OU466863">
    <property type="protein sequence ID" value="CAH2077505.1"/>
    <property type="molecule type" value="Genomic_DNA"/>
</dbReference>
<dbReference type="Gene3D" id="3.40.50.200">
    <property type="entry name" value="Peptidase S8/S53 domain"/>
    <property type="match status" value="1"/>
</dbReference>
<dbReference type="PANTHER" id="PTHR10795">
    <property type="entry name" value="PROPROTEIN CONVERTASE SUBTILISIN/KEXIN"/>
    <property type="match status" value="1"/>
</dbReference>
<name>A0AAU9T059_THLAR</name>
<dbReference type="InterPro" id="IPR036852">
    <property type="entry name" value="Peptidase_S8/S53_dom_sf"/>
</dbReference>
<feature type="non-terminal residue" evidence="4">
    <location>
        <position position="1"/>
    </location>
</feature>
<dbReference type="GO" id="GO:0004252">
    <property type="term" value="F:serine-type endopeptidase activity"/>
    <property type="evidence" value="ECO:0007669"/>
    <property type="project" value="InterPro"/>
</dbReference>
<dbReference type="GO" id="GO:0006508">
    <property type="term" value="P:proteolysis"/>
    <property type="evidence" value="ECO:0007669"/>
    <property type="project" value="InterPro"/>
</dbReference>
<dbReference type="InterPro" id="IPR045051">
    <property type="entry name" value="SBT"/>
</dbReference>
<keyword evidence="5" id="KW-1185">Reference proteome</keyword>
<evidence type="ECO:0000259" key="3">
    <source>
        <dbReference type="Pfam" id="PF00082"/>
    </source>
</evidence>
<dbReference type="Pfam" id="PF00082">
    <property type="entry name" value="Peptidase_S8"/>
    <property type="match status" value="1"/>
</dbReference>